<feature type="region of interest" description="Disordered" evidence="7">
    <location>
        <begin position="1"/>
        <end position="25"/>
    </location>
</feature>
<feature type="domain" description="Aminotransferase class I/classII large" evidence="8">
    <location>
        <begin position="138"/>
        <end position="359"/>
    </location>
</feature>
<keyword evidence="6" id="KW-0143">Chaperone</keyword>
<accession>A0A8S2K254</accession>
<dbReference type="GO" id="GO:0030170">
    <property type="term" value="F:pyridoxal phosphate binding"/>
    <property type="evidence" value="ECO:0007669"/>
    <property type="project" value="InterPro"/>
</dbReference>
<feature type="domain" description="Tubulin-folding cofactor D C-terminal" evidence="9">
    <location>
        <begin position="1297"/>
        <end position="1464"/>
    </location>
</feature>
<dbReference type="InterPro" id="IPR001917">
    <property type="entry name" value="Aminotrans_II_pyridoxalP_BS"/>
</dbReference>
<dbReference type="GO" id="GO:0016328">
    <property type="term" value="C:lateral plasma membrane"/>
    <property type="evidence" value="ECO:0007669"/>
    <property type="project" value="TreeGrafter"/>
</dbReference>
<keyword evidence="5" id="KW-0663">Pyridoxal phosphate</keyword>
<protein>
    <recommendedName>
        <fullName evidence="4">Tubulin-specific chaperone D</fullName>
    </recommendedName>
</protein>
<sequence>MARTSRYEKKKTFSNIGETTPVPEHPSLEEVYEETPFSEAFWTYLNYVMLNIFGWFRDLLRNARIENRKGSAENNPTGFVPLYQSYESFYTRNVYQRISDCFNRPIGSVPGGKLDVLERVTDDYNWSFQFTGNKITSINLGSYNYLGFANNSGHIAENVINTIKTGGIATASTTQEFGTLMQHRKLESLLAEFLGTEDAIAFGMGFATNALNIPSLVGKGCLILSDELNHTSLVLGSRLSGATIKVYKHNDMIHLEKLLRDAIVSGQPRTHRPWRKILMIVEGVYSMEGSLCKLPELIELKKKYKAYLYLDEAHSIGAMGSRGRGVVDYWKCDFKDVDVLMGTFTKSFAAAGGYIAGNKVKEFFFIMTADAVDIYDHDPVYFSLNEFEQHEQVKQLIEQIGSIDNQSVETVNTNEQTDVELIYDQFQYILNQYQEQPQLLDSYLPDMILRLLNYIEHGPNKNHIAGSLLHQIIKVRGFKVMTTRFLPHEPHHLIVVIKLIDRELEENSSSENAWATLYSLLVWLGTTCMVPLDLCRFDSKSSKQTTMVQILNIYKRFLCNSVYMRMVAFNIGHFMSRQDSIRLLCLNDYLTGEIFPILEKYDDKLNDENIILRITASLQTVSYIFKFGQRLNLIAYVESLYNVLIDKKILNAKRIVIRRMAYKLLQKLAMILLPMPKHGAAWRYRRGVRNLLDSLTLKKNTSTATTTTTTTTTIKSSSTLNGHKHETNQDGENDDAEDNSNVPSTVESIIDLLMAGLSDKELYVRWSSAKGLGRITNRLRKSYAAQLVSHLCDRISTVALLSCDHYALQGGCLALAELARRGLLLPERLGSVMPIVHKSLNYDEKLGHQTYGHIVRDAACYVCWSFARAFDTIDFRSYTADLAGMLLCIICFDWNVQCRRAASAALQENVGRQGEYFPHGIDIIQQTDYNLIGKFDYCFLTLAFALIKYYDIYGKYMIEHLLKYKIIHWKKETRLLTSQLLEKTSSTYGTIEEIYETILLPVLDRCLDKKNDGIARHGLLASCGHIVYGLYQRFQKNPNECQRLPELRENLQNKISNLLNEYRLQGYLEGYSGDLIRPSLCSFIENISRSIDYFRQNKDDMCLSNETIDCWQTIIDECISNLDDDVRQVGLNALKAFSNAFYSNSTSSHLIDRYLGKISITSQEHIRQGLSLAVASLPSQMLLGSKTIDKILDCLFKLITITNQSQHLIKQRKDSLIALCDLYENTHLHSSSPFSNQTLVNKLINSFLRCTRDYTNDRFGDSGRLVREKACSQIVRLLQLINENSQTKNFLTLTILQNCFCAILTNLCSKIDDLRMNSGESVIKFLNIPFGEKIEHKNELNTIFLNQNDIDWRNSQIAFTMIVQLLIYDKYRYVIWSNCLITAGDLSNASQALYTFLKTNKSNDYLINLLLNDLEKIFSDQRIQMRVVIPSIQACERLLSQSTFENYYEKHSKQLIQHWTNIIQSLEDILTKKLQTLNNNPTLYLHFIKLYCSLLQFNNIELKNLVLKLLTKFFLHNYPWVRRQAAQNLYDTCILFNDDLLLGDDEDKSEQVMNLLTETDWEQNLDELTKIRQTLLNLFHIE</sequence>
<dbReference type="SUPFAM" id="SSF48371">
    <property type="entry name" value="ARM repeat"/>
    <property type="match status" value="1"/>
</dbReference>
<dbReference type="InterPro" id="IPR011989">
    <property type="entry name" value="ARM-like"/>
</dbReference>
<dbReference type="GO" id="GO:0016740">
    <property type="term" value="F:transferase activity"/>
    <property type="evidence" value="ECO:0007669"/>
    <property type="project" value="InterPro"/>
</dbReference>
<dbReference type="InterPro" id="IPR015421">
    <property type="entry name" value="PyrdxlP-dep_Trfase_major"/>
</dbReference>
<evidence type="ECO:0000259" key="10">
    <source>
        <dbReference type="Pfam" id="PF25767"/>
    </source>
</evidence>
<dbReference type="SUPFAM" id="SSF53383">
    <property type="entry name" value="PLP-dependent transferases"/>
    <property type="match status" value="1"/>
</dbReference>
<dbReference type="GO" id="GO:0005096">
    <property type="term" value="F:GTPase activator activity"/>
    <property type="evidence" value="ECO:0007669"/>
    <property type="project" value="InterPro"/>
</dbReference>
<dbReference type="Proteomes" id="UP000681967">
    <property type="component" value="Unassembled WGS sequence"/>
</dbReference>
<evidence type="ECO:0000259" key="8">
    <source>
        <dbReference type="Pfam" id="PF00155"/>
    </source>
</evidence>
<dbReference type="Gene3D" id="3.40.640.10">
    <property type="entry name" value="Type I PLP-dependent aspartate aminotransferase-like (Major domain)"/>
    <property type="match status" value="1"/>
</dbReference>
<dbReference type="Pfam" id="PF25767">
    <property type="entry name" value="ARM_TBCD_2nd"/>
    <property type="match status" value="1"/>
</dbReference>
<dbReference type="PANTHER" id="PTHR12658">
    <property type="entry name" value="BETA-TUBULIN COFACTOR D"/>
    <property type="match status" value="1"/>
</dbReference>
<dbReference type="GO" id="GO:0007021">
    <property type="term" value="P:tubulin complex assembly"/>
    <property type="evidence" value="ECO:0007669"/>
    <property type="project" value="InterPro"/>
</dbReference>
<name>A0A8S2K254_9BILA</name>
<evidence type="ECO:0000256" key="2">
    <source>
        <dbReference type="ARBA" id="ARBA00006853"/>
    </source>
</evidence>
<reference evidence="11" key="1">
    <citation type="submission" date="2021-02" db="EMBL/GenBank/DDBJ databases">
        <authorList>
            <person name="Nowell W R."/>
        </authorList>
    </citation>
    <scope>NUCLEOTIDE SEQUENCE</scope>
</reference>
<dbReference type="InterPro" id="IPR022577">
    <property type="entry name" value="TBCD_C"/>
</dbReference>
<dbReference type="PROSITE" id="PS00599">
    <property type="entry name" value="AA_TRANSFER_CLASS_2"/>
    <property type="match status" value="1"/>
</dbReference>
<feature type="compositionally biased region" description="Basic and acidic residues" evidence="7">
    <location>
        <begin position="1"/>
        <end position="11"/>
    </location>
</feature>
<feature type="domain" description="Tubulin-folding cofactor D ARM repeats" evidence="10">
    <location>
        <begin position="657"/>
        <end position="921"/>
    </location>
</feature>
<dbReference type="Gene3D" id="1.25.10.10">
    <property type="entry name" value="Leucine-rich Repeat Variant"/>
    <property type="match status" value="1"/>
</dbReference>
<evidence type="ECO:0000313" key="11">
    <source>
        <dbReference type="EMBL" id="CAF3825132.1"/>
    </source>
</evidence>
<evidence type="ECO:0000256" key="3">
    <source>
        <dbReference type="ARBA" id="ARBA00008392"/>
    </source>
</evidence>
<comment type="caution">
    <text evidence="11">The sequence shown here is derived from an EMBL/GenBank/DDBJ whole genome shotgun (WGS) entry which is preliminary data.</text>
</comment>
<dbReference type="GO" id="GO:0007023">
    <property type="term" value="P:post-chaperonin tubulin folding pathway"/>
    <property type="evidence" value="ECO:0007669"/>
    <property type="project" value="InterPro"/>
</dbReference>
<feature type="compositionally biased region" description="Low complexity" evidence="7">
    <location>
        <begin position="702"/>
        <end position="720"/>
    </location>
</feature>
<dbReference type="InterPro" id="IPR004839">
    <property type="entry name" value="Aminotransferase_I/II_large"/>
</dbReference>
<dbReference type="Pfam" id="PF12612">
    <property type="entry name" value="TFCD_C"/>
    <property type="match status" value="1"/>
</dbReference>
<dbReference type="GO" id="GO:0034333">
    <property type="term" value="P:adherens junction assembly"/>
    <property type="evidence" value="ECO:0007669"/>
    <property type="project" value="TreeGrafter"/>
</dbReference>
<dbReference type="PANTHER" id="PTHR12658:SF0">
    <property type="entry name" value="TUBULIN-SPECIFIC CHAPERONE D"/>
    <property type="match status" value="1"/>
</dbReference>
<evidence type="ECO:0000313" key="12">
    <source>
        <dbReference type="Proteomes" id="UP000681967"/>
    </source>
</evidence>
<evidence type="ECO:0000256" key="6">
    <source>
        <dbReference type="ARBA" id="ARBA00023186"/>
    </source>
</evidence>
<feature type="region of interest" description="Disordered" evidence="7">
    <location>
        <begin position="702"/>
        <end position="741"/>
    </location>
</feature>
<evidence type="ECO:0000256" key="4">
    <source>
        <dbReference type="ARBA" id="ARBA00015003"/>
    </source>
</evidence>
<dbReference type="GO" id="GO:0048487">
    <property type="term" value="F:beta-tubulin binding"/>
    <property type="evidence" value="ECO:0007669"/>
    <property type="project" value="InterPro"/>
</dbReference>
<proteinExistence type="inferred from homology"/>
<dbReference type="InterPro" id="IPR015424">
    <property type="entry name" value="PyrdxlP-dep_Trfase"/>
</dbReference>
<dbReference type="GO" id="GO:0000226">
    <property type="term" value="P:microtubule cytoskeleton organization"/>
    <property type="evidence" value="ECO:0007669"/>
    <property type="project" value="TreeGrafter"/>
</dbReference>
<feature type="compositionally biased region" description="Acidic residues" evidence="7">
    <location>
        <begin position="729"/>
        <end position="738"/>
    </location>
</feature>
<organism evidence="11 12">
    <name type="scientific">Rotaria magnacalcarata</name>
    <dbReference type="NCBI Taxonomy" id="392030"/>
    <lineage>
        <taxon>Eukaryota</taxon>
        <taxon>Metazoa</taxon>
        <taxon>Spiralia</taxon>
        <taxon>Gnathifera</taxon>
        <taxon>Rotifera</taxon>
        <taxon>Eurotatoria</taxon>
        <taxon>Bdelloidea</taxon>
        <taxon>Philodinida</taxon>
        <taxon>Philodinidae</taxon>
        <taxon>Rotaria</taxon>
    </lineage>
</organism>
<evidence type="ECO:0000259" key="9">
    <source>
        <dbReference type="Pfam" id="PF12612"/>
    </source>
</evidence>
<evidence type="ECO:0000256" key="1">
    <source>
        <dbReference type="ARBA" id="ARBA00001933"/>
    </source>
</evidence>
<dbReference type="InterPro" id="IPR058033">
    <property type="entry name" value="ARM_TBCD_2nd"/>
</dbReference>
<evidence type="ECO:0000256" key="5">
    <source>
        <dbReference type="ARBA" id="ARBA00022898"/>
    </source>
</evidence>
<dbReference type="Pfam" id="PF00155">
    <property type="entry name" value="Aminotran_1_2"/>
    <property type="match status" value="1"/>
</dbReference>
<dbReference type="EMBL" id="CAJOBH010000916">
    <property type="protein sequence ID" value="CAF3825132.1"/>
    <property type="molecule type" value="Genomic_DNA"/>
</dbReference>
<comment type="similarity">
    <text evidence="3">Belongs to the class-II pyridoxal-phosphate-dependent aminotransferase family.</text>
</comment>
<comment type="similarity">
    <text evidence="2">Belongs to the TBCD family.</text>
</comment>
<comment type="cofactor">
    <cofactor evidence="1">
        <name>pyridoxal 5'-phosphate</name>
        <dbReference type="ChEBI" id="CHEBI:597326"/>
    </cofactor>
</comment>
<dbReference type="Pfam" id="PF23579">
    <property type="entry name" value="ARM_TBCD"/>
    <property type="match status" value="1"/>
</dbReference>
<dbReference type="InterPro" id="IPR033162">
    <property type="entry name" value="TBCD"/>
</dbReference>
<dbReference type="InterPro" id="IPR016024">
    <property type="entry name" value="ARM-type_fold"/>
</dbReference>
<gene>
    <name evidence="11" type="ORF">BYL167_LOCUS4357</name>
</gene>
<evidence type="ECO:0000256" key="7">
    <source>
        <dbReference type="SAM" id="MobiDB-lite"/>
    </source>
</evidence>
<dbReference type="GO" id="GO:0070830">
    <property type="term" value="P:bicellular tight junction assembly"/>
    <property type="evidence" value="ECO:0007669"/>
    <property type="project" value="TreeGrafter"/>
</dbReference>